<evidence type="ECO:0000256" key="6">
    <source>
        <dbReference type="RuleBase" id="RU363132"/>
    </source>
</evidence>
<reference evidence="9" key="1">
    <citation type="journal article" date="1997" name="Nucleic Acids Res.">
        <title>tRNAscan-SE: a program for improved detection of transfer RNA genes in genomic sequence.</title>
        <authorList>
            <person name="Lowe T.M."/>
            <person name="Eddy S.R."/>
        </authorList>
    </citation>
    <scope>NUCLEOTIDE SEQUENCE [LARGE SCALE GENOMIC DNA]</scope>
</reference>
<organism evidence="9 10">
    <name type="scientific">Drosophila arizonae</name>
    <name type="common">Fruit fly</name>
    <dbReference type="NCBI Taxonomy" id="7263"/>
    <lineage>
        <taxon>Eukaryota</taxon>
        <taxon>Metazoa</taxon>
        <taxon>Ecdysozoa</taxon>
        <taxon>Arthropoda</taxon>
        <taxon>Hexapoda</taxon>
        <taxon>Insecta</taxon>
        <taxon>Pterygota</taxon>
        <taxon>Neoptera</taxon>
        <taxon>Endopterygota</taxon>
        <taxon>Diptera</taxon>
        <taxon>Brachycera</taxon>
        <taxon>Muscomorpha</taxon>
        <taxon>Ephydroidea</taxon>
        <taxon>Drosophilidae</taxon>
        <taxon>Drosophila</taxon>
    </lineage>
</organism>
<dbReference type="PANTHER" id="PTHR45799:SF2">
    <property type="entry name" value="RETICULON-LIKE PROTEIN"/>
    <property type="match status" value="1"/>
</dbReference>
<dbReference type="Pfam" id="PF02453">
    <property type="entry name" value="Reticulon"/>
    <property type="match status" value="1"/>
</dbReference>
<accession>A0ABM1NVT8</accession>
<evidence type="ECO:0000256" key="5">
    <source>
        <dbReference type="ARBA" id="ARBA00023136"/>
    </source>
</evidence>
<keyword evidence="9" id="KW-1185">Reference proteome</keyword>
<feature type="region of interest" description="Disordered" evidence="7">
    <location>
        <begin position="177"/>
        <end position="247"/>
    </location>
</feature>
<evidence type="ECO:0000256" key="4">
    <source>
        <dbReference type="ARBA" id="ARBA00022989"/>
    </source>
</evidence>
<evidence type="ECO:0000256" key="7">
    <source>
        <dbReference type="SAM" id="MobiDB-lite"/>
    </source>
</evidence>
<dbReference type="GeneID" id="108611112"/>
<keyword evidence="2 6" id="KW-0812">Transmembrane</keyword>
<feature type="domain" description="Reticulon" evidence="8">
    <location>
        <begin position="382"/>
        <end position="577"/>
    </location>
</feature>
<reference evidence="9" key="2">
    <citation type="journal article" date="2016" name="G3 (Bethesda)">
        <title>Genome Evolution in Three Species of Cactophilic Drosophila.</title>
        <authorList>
            <person name="Sanchez-Flores A."/>
            <person name="Penazola F."/>
            <person name="Carpinteyro-Ponce J."/>
            <person name="Nazario-Yepiz N."/>
            <person name="Abreu-Goodger C."/>
            <person name="Machado C.A."/>
            <person name="Markow T.A."/>
        </authorList>
    </citation>
    <scope>NUCLEOTIDE SEQUENCE [LARGE SCALE GENOMIC DNA]</scope>
</reference>
<dbReference type="Gene3D" id="1.20.5.2480">
    <property type="match status" value="1"/>
</dbReference>
<feature type="transmembrane region" description="Helical" evidence="6">
    <location>
        <begin position="500"/>
        <end position="528"/>
    </location>
</feature>
<evidence type="ECO:0000259" key="8">
    <source>
        <dbReference type="PROSITE" id="PS50845"/>
    </source>
</evidence>
<evidence type="ECO:0000256" key="3">
    <source>
        <dbReference type="ARBA" id="ARBA00022824"/>
    </source>
</evidence>
<dbReference type="Proteomes" id="UP000694904">
    <property type="component" value="Chromosome 3"/>
</dbReference>
<feature type="compositionally biased region" description="Pro residues" evidence="7">
    <location>
        <begin position="317"/>
        <end position="333"/>
    </location>
</feature>
<dbReference type="InterPro" id="IPR046964">
    <property type="entry name" value="RTN1-4"/>
</dbReference>
<dbReference type="PANTHER" id="PTHR45799">
    <property type="entry name" value="RETICULON-LIKE PROTEIN"/>
    <property type="match status" value="1"/>
</dbReference>
<evidence type="ECO:0000313" key="9">
    <source>
        <dbReference type="Proteomes" id="UP000694904"/>
    </source>
</evidence>
<feature type="transmembrane region" description="Helical" evidence="6">
    <location>
        <begin position="396"/>
        <end position="420"/>
    </location>
</feature>
<feature type="region of interest" description="Disordered" evidence="7">
    <location>
        <begin position="311"/>
        <end position="355"/>
    </location>
</feature>
<proteinExistence type="predicted"/>
<comment type="subcellular location">
    <subcellularLocation>
        <location evidence="1 6">Endoplasmic reticulum membrane</location>
        <topology evidence="1 6">Multi-pass membrane protein</topology>
    </subcellularLocation>
</comment>
<keyword evidence="5 6" id="KW-0472">Membrane</keyword>
<feature type="compositionally biased region" description="Low complexity" evidence="7">
    <location>
        <begin position="341"/>
        <end position="355"/>
    </location>
</feature>
<evidence type="ECO:0000313" key="10">
    <source>
        <dbReference type="RefSeq" id="XP_017859074.1"/>
    </source>
</evidence>
<sequence>MDFNFADLKKEAANTAEDIFNAASKQVSNTYDDLLGDVNVGSGSANVSGEGVQDDNAHTEKYFANEQKNLDFGDPQAFVQRMSAGAKEAQEQLDAKFAQKADDFGDFLKQGVKDVKQNVGELTSDFMNVERGMFGDANKVAPPSAPAAAPAPVAAAAAPVKPLHDQEEDLLGFKPVTTAPLQPFEPTAPSAHDQFYDDDDDDFLIKPTPAAAPVAPVAPAPAPTPAVANKDSDTDSPSVSYTPSPAKKPIADALKEQDNEKFISSEDLLSDFKDVAATAAVPAPAAVPIPSSTPALITDLDDDDFVAKPEAKVEPPKVVPPKVDPPKVVPPKVEPAKPEPAKQQPPQKQQQQQQPKIVSVEEIFYKYGLDAWFKPERLHPLVESLIYWRDVKMSGIVFGAGLITLVAISCFSVISVFAYLSLLTLIGTVAFRIYKSVTQAVQKTNDGHPFKEYLELDLTLSQEKVQHIAGVAVAHINGFTAELRRLFLVEDIIDSIKFGVILWVFTYIGAWFNGMTLVILAFVSLFTLPKVYENNKQSIDTYLDLVRNKLTEITDKIRVALPIGNKKPVAAAESEKDK</sequence>
<name>A0ABM1NVT8_DROAR</name>
<dbReference type="PROSITE" id="PS50845">
    <property type="entry name" value="RETICULON"/>
    <property type="match status" value="1"/>
</dbReference>
<keyword evidence="3 6" id="KW-0256">Endoplasmic reticulum</keyword>
<dbReference type="RefSeq" id="XP_017859074.1">
    <property type="nucleotide sequence ID" value="XM_018003585.1"/>
</dbReference>
<evidence type="ECO:0000256" key="1">
    <source>
        <dbReference type="ARBA" id="ARBA00004477"/>
    </source>
</evidence>
<gene>
    <name evidence="10" type="primary">LOC108611112</name>
</gene>
<keyword evidence="4 6" id="KW-1133">Transmembrane helix</keyword>
<evidence type="ECO:0000256" key="2">
    <source>
        <dbReference type="ARBA" id="ARBA00022692"/>
    </source>
</evidence>
<dbReference type="InterPro" id="IPR003388">
    <property type="entry name" value="Reticulon"/>
</dbReference>
<reference evidence="10" key="3">
    <citation type="submission" date="2025-08" db="UniProtKB">
        <authorList>
            <consortium name="RefSeq"/>
        </authorList>
    </citation>
    <scope>IDENTIFICATION</scope>
    <source>
        <tissue evidence="10">Whole organism</tissue>
    </source>
</reference>
<protein>
    <recommendedName>
        <fullName evidence="6">Reticulon-like protein</fullName>
    </recommendedName>
</protein>